<evidence type="ECO:0000256" key="4">
    <source>
        <dbReference type="ARBA" id="ARBA00022552"/>
    </source>
</evidence>
<evidence type="ECO:0000256" key="2">
    <source>
        <dbReference type="ARBA" id="ARBA00007466"/>
    </source>
</evidence>
<dbReference type="GO" id="GO:0030692">
    <property type="term" value="C:Noc4p-Nop14p complex"/>
    <property type="evidence" value="ECO:0007669"/>
    <property type="project" value="TreeGrafter"/>
</dbReference>
<comment type="similarity">
    <text evidence="2">Belongs to the NOP14 family.</text>
</comment>
<feature type="compositionally biased region" description="Basic and acidic residues" evidence="8">
    <location>
        <begin position="361"/>
        <end position="378"/>
    </location>
</feature>
<comment type="subcellular location">
    <subcellularLocation>
        <location evidence="1">Nucleus</location>
        <location evidence="1">Nucleolus</location>
    </subcellularLocation>
</comment>
<sequence>MAKTRPEPRQMEAKTNGNKKKNNKRLKSFLSRPGGTVSKPGKKERDNPFETIWSRRKFDLLGKKRKGEERRIGLSRSIAIQKRKKTLLKEYEQSTKSSQFIDKRIGEQDDSLKEYEKAILRLQKERMLKLKRKNKYNLSDDEEEAHMAVPLGQSLSDKDDFEEFIPPDEDEPYGTCFFQGYKTKKQVMSEIIEKSKYYKAQKAKDKEEDEQIMQKLDQDFVSLAQTDALLALSLKANPLKPLLNKKDPITSQKEGSAGSKSDESLNKDKPDAYDKLVKQMAMDARARPSDRTKTPEEMAQEERERLEKLEEERQKRMQASDDDSDDEEDDDGADGKKTAQKKLRSTSRDDLGDSFVLDNDAANKKGWVDDILDNRSDGSDDDEEEGDDEDEDEDEEGDDGEDEQVEFGKNMLPRDWEQSDEDEPITDPEETEDINEKEKKSVCKTGKATPRNEKGVIEGLPFVIEAPSNLKELSILLDNRSETEVVEAINRIRACNSIRLGPENRRKMQVFYGVLVQYFAMLATQSPVNLKIINSLVRPLIDMSTETPYFAAICARQRIIQIRTRFCDDLKIPGKSGWPSLKTVMLMRLWSLTFPCTDFRHPVMTPMLLLICEYLMRCQIESSRDLAVGCFLCSMLLSLTKQSKKYCPEAIMFMQSLLLSCIDIQKGFQLPSQLSQLDEHRPVKPWLWIDNGACEVSCIDLFSIIDMPPDSPVFSSDTFKASVLHSAVEVLMGFAHVYEDLSAFPEIFHPVSFLLRTILDKCKFPSLMRGNLQDVVDLIKKKTAEHHTLRQPLQMRKKKIEPIKLLNPKFEESFVKGVDYDPDRERVKQKRLIKKLKSEKKGAIRELRKDNEFLLGVRENKRREQEEERAERYGKAMAFLQEQEHASKSGQLGKGKGKKRGR</sequence>
<evidence type="ECO:0000313" key="9">
    <source>
        <dbReference type="EMBL" id="KAF3323892.1"/>
    </source>
</evidence>
<evidence type="ECO:0000256" key="5">
    <source>
        <dbReference type="ARBA" id="ARBA00023242"/>
    </source>
</evidence>
<name>A0A833V4R4_9POAL</name>
<comment type="function">
    <text evidence="6">Involved in nucleolar processing of pre-18S ribosomal RNA. Has a role in the nuclear export of 40S pre-ribosomal subunit to the cytoplasm.</text>
</comment>
<dbReference type="GO" id="GO:0032040">
    <property type="term" value="C:small-subunit processome"/>
    <property type="evidence" value="ECO:0007669"/>
    <property type="project" value="InterPro"/>
</dbReference>
<keyword evidence="10" id="KW-1185">Reference proteome</keyword>
<dbReference type="GO" id="GO:0030490">
    <property type="term" value="P:maturation of SSU-rRNA"/>
    <property type="evidence" value="ECO:0007669"/>
    <property type="project" value="TreeGrafter"/>
</dbReference>
<dbReference type="AlphaFoldDB" id="A0A833V4R4"/>
<dbReference type="PANTHER" id="PTHR23183:SF0">
    <property type="entry name" value="NUCLEOLAR PROTEIN 14"/>
    <property type="match status" value="1"/>
</dbReference>
<organism evidence="9 10">
    <name type="scientific">Carex littledalei</name>
    <dbReference type="NCBI Taxonomy" id="544730"/>
    <lineage>
        <taxon>Eukaryota</taxon>
        <taxon>Viridiplantae</taxon>
        <taxon>Streptophyta</taxon>
        <taxon>Embryophyta</taxon>
        <taxon>Tracheophyta</taxon>
        <taxon>Spermatophyta</taxon>
        <taxon>Magnoliopsida</taxon>
        <taxon>Liliopsida</taxon>
        <taxon>Poales</taxon>
        <taxon>Cyperaceae</taxon>
        <taxon>Cyperoideae</taxon>
        <taxon>Cariceae</taxon>
        <taxon>Carex</taxon>
        <taxon>Carex subgen. Euthyceras</taxon>
    </lineage>
</organism>
<comment type="caution">
    <text evidence="9">The sequence shown here is derived from an EMBL/GenBank/DDBJ whole genome shotgun (WGS) entry which is preliminary data.</text>
</comment>
<reference evidence="9" key="1">
    <citation type="submission" date="2020-01" db="EMBL/GenBank/DDBJ databases">
        <title>Genome sequence of Kobresia littledalei, the first chromosome-level genome in the family Cyperaceae.</title>
        <authorList>
            <person name="Qu G."/>
        </authorList>
    </citation>
    <scope>NUCLEOTIDE SEQUENCE</scope>
    <source>
        <strain evidence="9">C.B.Clarke</strain>
        <tissue evidence="9">Leaf</tissue>
    </source>
</reference>
<feature type="compositionally biased region" description="Basic residues" evidence="8">
    <location>
        <begin position="17"/>
        <end position="27"/>
    </location>
</feature>
<evidence type="ECO:0000313" key="10">
    <source>
        <dbReference type="Proteomes" id="UP000623129"/>
    </source>
</evidence>
<keyword evidence="5" id="KW-0539">Nucleus</keyword>
<evidence type="ECO:0000256" key="1">
    <source>
        <dbReference type="ARBA" id="ARBA00004604"/>
    </source>
</evidence>
<feature type="compositionally biased region" description="Basic and acidic residues" evidence="8">
    <location>
        <begin position="284"/>
        <end position="319"/>
    </location>
</feature>
<feature type="compositionally biased region" description="Acidic residues" evidence="8">
    <location>
        <begin position="320"/>
        <end position="332"/>
    </location>
</feature>
<evidence type="ECO:0000256" key="3">
    <source>
        <dbReference type="ARBA" id="ARBA00022517"/>
    </source>
</evidence>
<evidence type="ECO:0000256" key="6">
    <source>
        <dbReference type="ARBA" id="ARBA00024695"/>
    </source>
</evidence>
<feature type="compositionally biased region" description="Basic and acidic residues" evidence="8">
    <location>
        <begin position="1"/>
        <end position="12"/>
    </location>
</feature>
<feature type="region of interest" description="Disordered" evidence="8">
    <location>
        <begin position="1"/>
        <end position="50"/>
    </location>
</feature>
<dbReference type="PANTHER" id="PTHR23183">
    <property type="entry name" value="NOP14"/>
    <property type="match status" value="1"/>
</dbReference>
<keyword evidence="7" id="KW-0175">Coiled coil</keyword>
<evidence type="ECO:0000256" key="8">
    <source>
        <dbReference type="SAM" id="MobiDB-lite"/>
    </source>
</evidence>
<dbReference type="Proteomes" id="UP000623129">
    <property type="component" value="Unassembled WGS sequence"/>
</dbReference>
<feature type="region of interest" description="Disordered" evidence="8">
    <location>
        <begin position="861"/>
        <end position="902"/>
    </location>
</feature>
<keyword evidence="3" id="KW-0690">Ribosome biogenesis</keyword>
<feature type="region of interest" description="Disordered" evidence="8">
    <location>
        <begin position="234"/>
        <end position="446"/>
    </location>
</feature>
<evidence type="ECO:0000256" key="7">
    <source>
        <dbReference type="SAM" id="Coils"/>
    </source>
</evidence>
<proteinExistence type="inferred from homology"/>
<dbReference type="InterPro" id="IPR007276">
    <property type="entry name" value="Nop14"/>
</dbReference>
<keyword evidence="4" id="KW-0698">rRNA processing</keyword>
<gene>
    <name evidence="9" type="ORF">FCM35_KLT11359</name>
</gene>
<feature type="compositionally biased region" description="Basic and acidic residues" evidence="8">
    <location>
        <begin position="861"/>
        <end position="874"/>
    </location>
</feature>
<feature type="coiled-coil region" evidence="7">
    <location>
        <begin position="105"/>
        <end position="132"/>
    </location>
</feature>
<accession>A0A833V4R4</accession>
<feature type="compositionally biased region" description="Acidic residues" evidence="8">
    <location>
        <begin position="418"/>
        <end position="433"/>
    </location>
</feature>
<dbReference type="EMBL" id="SWLB01000022">
    <property type="protein sequence ID" value="KAF3323892.1"/>
    <property type="molecule type" value="Genomic_DNA"/>
</dbReference>
<dbReference type="Pfam" id="PF04147">
    <property type="entry name" value="Nop14"/>
    <property type="match status" value="1"/>
</dbReference>
<feature type="compositionally biased region" description="Acidic residues" evidence="8">
    <location>
        <begin position="379"/>
        <end position="405"/>
    </location>
</feature>
<protein>
    <submittedName>
        <fullName evidence="9">Nucleolar protein 14 isoform X2</fullName>
    </submittedName>
</protein>
<dbReference type="OrthoDB" id="441771at2759"/>
<feature type="compositionally biased region" description="Basic and acidic residues" evidence="8">
    <location>
        <begin position="260"/>
        <end position="277"/>
    </location>
</feature>